<protein>
    <submittedName>
        <fullName evidence="2">Sulfotransferase</fullName>
    </submittedName>
</protein>
<dbReference type="Proteomes" id="UP000297737">
    <property type="component" value="Unassembled WGS sequence"/>
</dbReference>
<dbReference type="Pfam" id="PF13469">
    <property type="entry name" value="Sulfotransfer_3"/>
    <property type="match status" value="1"/>
</dbReference>
<feature type="transmembrane region" description="Helical" evidence="1">
    <location>
        <begin position="28"/>
        <end position="51"/>
    </location>
</feature>
<keyword evidence="2" id="KW-0808">Transferase</keyword>
<reference evidence="2 3" key="1">
    <citation type="submission" date="2019-02" db="EMBL/GenBank/DDBJ databases">
        <title>Polymorphobacter sp. isolated from the lake at the Tibet of China.</title>
        <authorList>
            <person name="Li A."/>
        </authorList>
    </citation>
    <scope>NUCLEOTIDE SEQUENCE [LARGE SCALE GENOMIC DNA]</scope>
    <source>
        <strain evidence="2 3">DJ1R-1</strain>
    </source>
</reference>
<keyword evidence="1" id="KW-1133">Transmembrane helix</keyword>
<comment type="caution">
    <text evidence="2">The sequence shown here is derived from an EMBL/GenBank/DDBJ whole genome shotgun (WGS) entry which is preliminary data.</text>
</comment>
<keyword evidence="3" id="KW-1185">Reference proteome</keyword>
<dbReference type="GO" id="GO:0016740">
    <property type="term" value="F:transferase activity"/>
    <property type="evidence" value="ECO:0007669"/>
    <property type="project" value="UniProtKB-KW"/>
</dbReference>
<sequence>MAVMRNPALDDDAKEAAMQAAAKAMFGLFFKLTAGLAAALALPMALVWAVAQTGVVSFDHIIEVSLTWPFLLVGVGVFIVVAMLGRRPAAARASAASGFENNYGWLDRLLHRLAFSTGALQLDFAEGEDRKLRDRIGVTQPRPPLFITALPRAGTTLLLDRFAELPEFATHTYRDMPFVLVPSLWSRISGGFQQEDVKRERAHGDGMLVGLDSPEAFEEMIWHAFAPELYSSAQLKVWPDALPAEQRDRLAGHMLQIAELRRPGAAATTRYASKNNLNIVRIGLLAQAFPDADIVVPFREPVQHAASLLRQHQNFLTVHARDDFTRTYMAGVGHFDFGANLKPVDFDGWLLTTTHRDPLTLDFWLAYWVAAYTHLLEQHRSRIILVGHEALCANPTQVMTALAAKLKLSDPAAFVASGADIRDSTARRVPTEGVDPALLAAASALYKRLLAAATT</sequence>
<gene>
    <name evidence="2" type="ORF">EUV02_04865</name>
</gene>
<feature type="transmembrane region" description="Helical" evidence="1">
    <location>
        <begin position="66"/>
        <end position="84"/>
    </location>
</feature>
<keyword evidence="1" id="KW-0472">Membrane</keyword>
<evidence type="ECO:0000313" key="3">
    <source>
        <dbReference type="Proteomes" id="UP000297737"/>
    </source>
</evidence>
<dbReference type="EMBL" id="SIHO01000001">
    <property type="protein sequence ID" value="TFU06327.1"/>
    <property type="molecule type" value="Genomic_DNA"/>
</dbReference>
<proteinExistence type="predicted"/>
<dbReference type="Gene3D" id="3.40.50.300">
    <property type="entry name" value="P-loop containing nucleotide triphosphate hydrolases"/>
    <property type="match status" value="1"/>
</dbReference>
<organism evidence="2 3">
    <name type="scientific">Glacieibacterium arshaanense</name>
    <dbReference type="NCBI Taxonomy" id="2511025"/>
    <lineage>
        <taxon>Bacteria</taxon>
        <taxon>Pseudomonadati</taxon>
        <taxon>Pseudomonadota</taxon>
        <taxon>Alphaproteobacteria</taxon>
        <taxon>Sphingomonadales</taxon>
        <taxon>Sphingosinicellaceae</taxon>
        <taxon>Glacieibacterium</taxon>
    </lineage>
</organism>
<accession>A0A4Y9ERR2</accession>
<name>A0A4Y9ERR2_9SPHN</name>
<dbReference type="AlphaFoldDB" id="A0A4Y9ERR2"/>
<evidence type="ECO:0000313" key="2">
    <source>
        <dbReference type="EMBL" id="TFU06327.1"/>
    </source>
</evidence>
<evidence type="ECO:0000256" key="1">
    <source>
        <dbReference type="SAM" id="Phobius"/>
    </source>
</evidence>
<dbReference type="SUPFAM" id="SSF52540">
    <property type="entry name" value="P-loop containing nucleoside triphosphate hydrolases"/>
    <property type="match status" value="1"/>
</dbReference>
<keyword evidence="1" id="KW-0812">Transmembrane</keyword>
<dbReference type="InterPro" id="IPR027417">
    <property type="entry name" value="P-loop_NTPase"/>
</dbReference>